<organism evidence="1 2">
    <name type="scientific">Caerostris extrusa</name>
    <name type="common">Bark spider</name>
    <name type="synonym">Caerostris bankana</name>
    <dbReference type="NCBI Taxonomy" id="172846"/>
    <lineage>
        <taxon>Eukaryota</taxon>
        <taxon>Metazoa</taxon>
        <taxon>Ecdysozoa</taxon>
        <taxon>Arthropoda</taxon>
        <taxon>Chelicerata</taxon>
        <taxon>Arachnida</taxon>
        <taxon>Araneae</taxon>
        <taxon>Araneomorphae</taxon>
        <taxon>Entelegynae</taxon>
        <taxon>Araneoidea</taxon>
        <taxon>Araneidae</taxon>
        <taxon>Caerostris</taxon>
    </lineage>
</organism>
<sequence length="97" mass="11458">MENRRQNEIFCKTFPFSFEMRLEYRIPVSVEEKLLYSTLSNEIEMVIAKSQRFPSSEGHRKQFLALSLVDVKILKRGSLQKYLLLKCDISDHALEDM</sequence>
<proteinExistence type="predicted"/>
<protein>
    <submittedName>
        <fullName evidence="1">Uncharacterized protein</fullName>
    </submittedName>
</protein>
<comment type="caution">
    <text evidence="1">The sequence shown here is derived from an EMBL/GenBank/DDBJ whole genome shotgun (WGS) entry which is preliminary data.</text>
</comment>
<evidence type="ECO:0000313" key="2">
    <source>
        <dbReference type="Proteomes" id="UP001054945"/>
    </source>
</evidence>
<name>A0AAV4Y192_CAEEX</name>
<accession>A0AAV4Y192</accession>
<dbReference type="EMBL" id="BPLR01018518">
    <property type="protein sequence ID" value="GIZ00221.1"/>
    <property type="molecule type" value="Genomic_DNA"/>
</dbReference>
<dbReference type="AlphaFoldDB" id="A0AAV4Y192"/>
<keyword evidence="2" id="KW-1185">Reference proteome</keyword>
<reference evidence="1 2" key="1">
    <citation type="submission" date="2021-06" db="EMBL/GenBank/DDBJ databases">
        <title>Caerostris extrusa draft genome.</title>
        <authorList>
            <person name="Kono N."/>
            <person name="Arakawa K."/>
        </authorList>
    </citation>
    <scope>NUCLEOTIDE SEQUENCE [LARGE SCALE GENOMIC DNA]</scope>
</reference>
<dbReference type="Proteomes" id="UP001054945">
    <property type="component" value="Unassembled WGS sequence"/>
</dbReference>
<evidence type="ECO:0000313" key="1">
    <source>
        <dbReference type="EMBL" id="GIZ00221.1"/>
    </source>
</evidence>
<gene>
    <name evidence="1" type="ORF">CEXT_261821</name>
</gene>